<evidence type="ECO:0000256" key="1">
    <source>
        <dbReference type="ARBA" id="ARBA00007209"/>
    </source>
</evidence>
<evidence type="ECO:0000313" key="6">
    <source>
        <dbReference type="Proteomes" id="UP000054359"/>
    </source>
</evidence>
<keyword evidence="2" id="KW-0963">Cytoplasm</keyword>
<dbReference type="Pfam" id="PF03148">
    <property type="entry name" value="Tektin"/>
    <property type="match status" value="1"/>
</dbReference>
<dbReference type="InterPro" id="IPR000435">
    <property type="entry name" value="Tektins"/>
</dbReference>
<dbReference type="GO" id="GO:0060271">
    <property type="term" value="P:cilium assembly"/>
    <property type="evidence" value="ECO:0007669"/>
    <property type="project" value="UniProtKB-UniRule"/>
</dbReference>
<evidence type="ECO:0000256" key="2">
    <source>
        <dbReference type="ARBA" id="ARBA00022490"/>
    </source>
</evidence>
<keyword evidence="6" id="KW-1185">Reference proteome</keyword>
<accession>A0A087T4I7</accession>
<name>A0A087T4I7_STEMI</name>
<evidence type="ECO:0000256" key="4">
    <source>
        <dbReference type="SAM" id="Coils"/>
    </source>
</evidence>
<sequence length="114" mass="13384">MYNSYQEKPVPHFTWEDWKSYNKNLETVTEKTNITGNNVRQEAAQLRNAVTNTMSWKLKDSNQKLADRINDVDQWFRNLDRTLREVTEAVDRLAEAKVEVERTIAANLPYHEAA</sequence>
<evidence type="ECO:0000313" key="5">
    <source>
        <dbReference type="EMBL" id="KFM60026.1"/>
    </source>
</evidence>
<evidence type="ECO:0000256" key="3">
    <source>
        <dbReference type="RuleBase" id="RU367040"/>
    </source>
</evidence>
<feature type="non-terminal residue" evidence="5">
    <location>
        <position position="114"/>
    </location>
</feature>
<feature type="coiled-coil region" evidence="4">
    <location>
        <begin position="76"/>
        <end position="103"/>
    </location>
</feature>
<comment type="similarity">
    <text evidence="1 3">Belongs to the tektin family.</text>
</comment>
<dbReference type="STRING" id="407821.A0A087T4I7"/>
<dbReference type="Proteomes" id="UP000054359">
    <property type="component" value="Unassembled WGS sequence"/>
</dbReference>
<keyword evidence="3" id="KW-0282">Flagellum</keyword>
<dbReference type="GO" id="GO:0015630">
    <property type="term" value="C:microtubule cytoskeleton"/>
    <property type="evidence" value="ECO:0007669"/>
    <property type="project" value="UniProtKB-UniRule"/>
</dbReference>
<protein>
    <recommendedName>
        <fullName evidence="3">Tektin</fullName>
    </recommendedName>
</protein>
<dbReference type="GO" id="GO:0060294">
    <property type="term" value="P:cilium movement involved in cell motility"/>
    <property type="evidence" value="ECO:0007669"/>
    <property type="project" value="UniProtKB-UniRule"/>
</dbReference>
<keyword evidence="4" id="KW-0175">Coiled coil</keyword>
<dbReference type="AlphaFoldDB" id="A0A087T4I7"/>
<dbReference type="GO" id="GO:0005634">
    <property type="term" value="C:nucleus"/>
    <property type="evidence" value="ECO:0007669"/>
    <property type="project" value="TreeGrafter"/>
</dbReference>
<dbReference type="GO" id="GO:0005930">
    <property type="term" value="C:axoneme"/>
    <property type="evidence" value="ECO:0007669"/>
    <property type="project" value="UniProtKB-SubCell"/>
</dbReference>
<dbReference type="EMBL" id="KK113373">
    <property type="protein sequence ID" value="KFM60026.1"/>
    <property type="molecule type" value="Genomic_DNA"/>
</dbReference>
<keyword evidence="3" id="KW-0966">Cell projection</keyword>
<dbReference type="InterPro" id="IPR048256">
    <property type="entry name" value="Tektin-like"/>
</dbReference>
<dbReference type="OMA" id="WHDSGER"/>
<dbReference type="PANTHER" id="PTHR19960">
    <property type="entry name" value="TEKTIN"/>
    <property type="match status" value="1"/>
</dbReference>
<reference evidence="5 6" key="1">
    <citation type="submission" date="2013-11" db="EMBL/GenBank/DDBJ databases">
        <title>Genome sequencing of Stegodyphus mimosarum.</title>
        <authorList>
            <person name="Bechsgaard J."/>
        </authorList>
    </citation>
    <scope>NUCLEOTIDE SEQUENCE [LARGE SCALE GENOMIC DNA]</scope>
</reference>
<keyword evidence="3" id="KW-0969">Cilium</keyword>
<organism evidence="5 6">
    <name type="scientific">Stegodyphus mimosarum</name>
    <name type="common">African social velvet spider</name>
    <dbReference type="NCBI Taxonomy" id="407821"/>
    <lineage>
        <taxon>Eukaryota</taxon>
        <taxon>Metazoa</taxon>
        <taxon>Ecdysozoa</taxon>
        <taxon>Arthropoda</taxon>
        <taxon>Chelicerata</taxon>
        <taxon>Arachnida</taxon>
        <taxon>Araneae</taxon>
        <taxon>Araneomorphae</taxon>
        <taxon>Entelegynae</taxon>
        <taxon>Eresoidea</taxon>
        <taxon>Eresidae</taxon>
        <taxon>Stegodyphus</taxon>
    </lineage>
</organism>
<gene>
    <name evidence="5" type="ORF">X975_17310</name>
</gene>
<dbReference type="OrthoDB" id="440745at2759"/>
<comment type="subcellular location">
    <subcellularLocation>
        <location evidence="3">Cytoplasm</location>
        <location evidence="3">Cytoskeleton</location>
        <location evidence="3">Cilium axoneme</location>
    </subcellularLocation>
</comment>
<dbReference type="PANTHER" id="PTHR19960:SF7">
    <property type="entry name" value="TEKTIN"/>
    <property type="match status" value="1"/>
</dbReference>
<proteinExistence type="inferred from homology"/>